<evidence type="ECO:0000256" key="7">
    <source>
        <dbReference type="ARBA" id="ARBA00022692"/>
    </source>
</evidence>
<dbReference type="GO" id="GO:0016020">
    <property type="term" value="C:membrane"/>
    <property type="evidence" value="ECO:0007669"/>
    <property type="project" value="UniProtKB-SubCell"/>
</dbReference>
<dbReference type="PANTHER" id="PTHR23033">
    <property type="entry name" value="BETA1,3-GALACTOSYLTRANSFERASE"/>
    <property type="match status" value="1"/>
</dbReference>
<gene>
    <name evidence="15" type="ORF">BDV25DRAFT_153953</name>
</gene>
<dbReference type="Gene3D" id="3.90.550.50">
    <property type="match status" value="1"/>
</dbReference>
<dbReference type="Proteomes" id="UP000325780">
    <property type="component" value="Unassembled WGS sequence"/>
</dbReference>
<sequence>MISARFRVPLLVASIISLLVLYFFLLYDGDKYAGKLLFDPPEETTGRAVWKEESDCPYLPGIDDVQVIMKTGATEALEKVPVHFHTTLKCIPHFVVFSDFEEDLAGVHTIDVLRTVDENIKQTNPEFDLYNRLRASGRKGLHESDINNDPSTPSGKPENPGWKLDKWKFLPMMNETLHVRDDAKWYVFMEADTYISWPNLLDWLEKFDSSVPYYLGTQMMVGDMVFAHGGSGYVISRAAMQKFAEYRAPRVAELDEFTASQWAGDCVLGKVLSDAGVGLFYSQPMIQGATPWAYNYFDHDKQYWCTPVITYHHMTPEDVRDTWAFERRWRIETRKPILLHSDVFDGLIQRELEQLSKIQEDWDNESSDEHQGETRSIEDCEAHCVDDKECVQYSYQPGRCWKSKSAKRGSRKPDTTSGWLPGRINKTVTKLGSCKKMEWITP</sequence>
<protein>
    <recommendedName>
        <fullName evidence="4">N-acetylgalactosaminide beta-1,3-galactosyltransferase</fullName>
        <ecNumber evidence="4">2.4.1.122</ecNumber>
    </recommendedName>
</protein>
<evidence type="ECO:0000313" key="15">
    <source>
        <dbReference type="EMBL" id="KAE8150670.1"/>
    </source>
</evidence>
<accession>A0A5N6TWL0</accession>
<name>A0A5N6TWL0_ASPAV</name>
<dbReference type="OrthoDB" id="414175at2759"/>
<keyword evidence="11 13" id="KW-0472">Membrane</keyword>
<dbReference type="InterPro" id="IPR026050">
    <property type="entry name" value="C1GALT1/C1GALT1_chp1"/>
</dbReference>
<dbReference type="EMBL" id="ML742088">
    <property type="protein sequence ID" value="KAE8150670.1"/>
    <property type="molecule type" value="Genomic_DNA"/>
</dbReference>
<keyword evidence="6" id="KW-0808">Transferase</keyword>
<keyword evidence="5" id="KW-0328">Glycosyltransferase</keyword>
<evidence type="ECO:0000256" key="6">
    <source>
        <dbReference type="ARBA" id="ARBA00022679"/>
    </source>
</evidence>
<dbReference type="AlphaFoldDB" id="A0A5N6TWL0"/>
<keyword evidence="16" id="KW-1185">Reference proteome</keyword>
<feature type="transmembrane region" description="Helical" evidence="13">
    <location>
        <begin position="6"/>
        <end position="27"/>
    </location>
</feature>
<comment type="subcellular location">
    <subcellularLocation>
        <location evidence="1">Membrane</location>
        <topology evidence="1">Single-pass type II membrane protein</topology>
    </subcellularLocation>
</comment>
<evidence type="ECO:0000313" key="16">
    <source>
        <dbReference type="Proteomes" id="UP000325780"/>
    </source>
</evidence>
<dbReference type="PANTHER" id="PTHR23033:SF47">
    <property type="entry name" value="APPLE DOMAIN-CONTAINING PROTEIN-RELATED"/>
    <property type="match status" value="1"/>
</dbReference>
<dbReference type="EC" id="2.4.1.122" evidence="4"/>
<evidence type="ECO:0000256" key="8">
    <source>
        <dbReference type="ARBA" id="ARBA00022741"/>
    </source>
</evidence>
<feature type="domain" description="Fringe-like glycosyltransferase" evidence="14">
    <location>
        <begin position="177"/>
        <end position="282"/>
    </location>
</feature>
<feature type="region of interest" description="Disordered" evidence="12">
    <location>
        <begin position="401"/>
        <end position="420"/>
    </location>
</feature>
<evidence type="ECO:0000259" key="14">
    <source>
        <dbReference type="Pfam" id="PF02434"/>
    </source>
</evidence>
<evidence type="ECO:0000256" key="9">
    <source>
        <dbReference type="ARBA" id="ARBA00022968"/>
    </source>
</evidence>
<comment type="similarity">
    <text evidence="3">Belongs to the glycosyltransferase 31 family. Beta3-Gal-T subfamily.</text>
</comment>
<dbReference type="Pfam" id="PF02434">
    <property type="entry name" value="Fringe"/>
    <property type="match status" value="1"/>
</dbReference>
<evidence type="ECO:0000256" key="13">
    <source>
        <dbReference type="SAM" id="Phobius"/>
    </source>
</evidence>
<keyword evidence="10 13" id="KW-1133">Transmembrane helix</keyword>
<evidence type="ECO:0000256" key="5">
    <source>
        <dbReference type="ARBA" id="ARBA00022676"/>
    </source>
</evidence>
<evidence type="ECO:0000256" key="1">
    <source>
        <dbReference type="ARBA" id="ARBA00004606"/>
    </source>
</evidence>
<evidence type="ECO:0000256" key="2">
    <source>
        <dbReference type="ARBA" id="ARBA00004922"/>
    </source>
</evidence>
<keyword evidence="8" id="KW-0547">Nucleotide-binding</keyword>
<evidence type="ECO:0000256" key="3">
    <source>
        <dbReference type="ARBA" id="ARBA00006462"/>
    </source>
</evidence>
<evidence type="ECO:0000256" key="10">
    <source>
        <dbReference type="ARBA" id="ARBA00022989"/>
    </source>
</evidence>
<keyword evidence="9" id="KW-0735">Signal-anchor</keyword>
<dbReference type="Gene3D" id="3.50.4.10">
    <property type="entry name" value="Hepatocyte Growth Factor"/>
    <property type="match status" value="1"/>
</dbReference>
<proteinExistence type="inferred from homology"/>
<dbReference type="InterPro" id="IPR003378">
    <property type="entry name" value="Fringe-like_glycosylTrfase"/>
</dbReference>
<comment type="pathway">
    <text evidence="2">Protein modification; protein glycosylation.</text>
</comment>
<feature type="compositionally biased region" description="Basic residues" evidence="12">
    <location>
        <begin position="401"/>
        <end position="410"/>
    </location>
</feature>
<organism evidence="15 16">
    <name type="scientific">Aspergillus avenaceus</name>
    <dbReference type="NCBI Taxonomy" id="36643"/>
    <lineage>
        <taxon>Eukaryota</taxon>
        <taxon>Fungi</taxon>
        <taxon>Dikarya</taxon>
        <taxon>Ascomycota</taxon>
        <taxon>Pezizomycotina</taxon>
        <taxon>Eurotiomycetes</taxon>
        <taxon>Eurotiomycetidae</taxon>
        <taxon>Eurotiales</taxon>
        <taxon>Aspergillaceae</taxon>
        <taxon>Aspergillus</taxon>
        <taxon>Aspergillus subgen. Circumdati</taxon>
    </lineage>
</organism>
<evidence type="ECO:0000256" key="4">
    <source>
        <dbReference type="ARBA" id="ARBA00012557"/>
    </source>
</evidence>
<keyword evidence="7 13" id="KW-0812">Transmembrane</keyword>
<evidence type="ECO:0000256" key="12">
    <source>
        <dbReference type="SAM" id="MobiDB-lite"/>
    </source>
</evidence>
<dbReference type="GO" id="GO:0016263">
    <property type="term" value="F:glycoprotein-N-acetylgalactosamine 3-beta-galactosyltransferase activity"/>
    <property type="evidence" value="ECO:0007669"/>
    <property type="project" value="UniProtKB-EC"/>
</dbReference>
<dbReference type="GO" id="GO:0000166">
    <property type="term" value="F:nucleotide binding"/>
    <property type="evidence" value="ECO:0007669"/>
    <property type="project" value="UniProtKB-KW"/>
</dbReference>
<feature type="region of interest" description="Disordered" evidence="12">
    <location>
        <begin position="141"/>
        <end position="160"/>
    </location>
</feature>
<reference evidence="15 16" key="1">
    <citation type="submission" date="2019-04" db="EMBL/GenBank/DDBJ databases">
        <title>Friends and foes A comparative genomics study of 23 Aspergillus species from section Flavi.</title>
        <authorList>
            <consortium name="DOE Joint Genome Institute"/>
            <person name="Kjaerbolling I."/>
            <person name="Vesth T."/>
            <person name="Frisvad J.C."/>
            <person name="Nybo J.L."/>
            <person name="Theobald S."/>
            <person name="Kildgaard S."/>
            <person name="Isbrandt T."/>
            <person name="Kuo A."/>
            <person name="Sato A."/>
            <person name="Lyhne E.K."/>
            <person name="Kogle M.E."/>
            <person name="Wiebenga A."/>
            <person name="Kun R.S."/>
            <person name="Lubbers R.J."/>
            <person name="Makela M.R."/>
            <person name="Barry K."/>
            <person name="Chovatia M."/>
            <person name="Clum A."/>
            <person name="Daum C."/>
            <person name="Haridas S."/>
            <person name="He G."/>
            <person name="LaButti K."/>
            <person name="Lipzen A."/>
            <person name="Mondo S."/>
            <person name="Riley R."/>
            <person name="Salamov A."/>
            <person name="Simmons B.A."/>
            <person name="Magnuson J.K."/>
            <person name="Henrissat B."/>
            <person name="Mortensen U.H."/>
            <person name="Larsen T.O."/>
            <person name="Devries R.P."/>
            <person name="Grigoriev I.V."/>
            <person name="Machida M."/>
            <person name="Baker S.E."/>
            <person name="Andersen M.R."/>
        </authorList>
    </citation>
    <scope>NUCLEOTIDE SEQUENCE [LARGE SCALE GENOMIC DNA]</scope>
    <source>
        <strain evidence="15 16">IBT 18842</strain>
    </source>
</reference>
<evidence type="ECO:0000256" key="11">
    <source>
        <dbReference type="ARBA" id="ARBA00023136"/>
    </source>
</evidence>